<dbReference type="AlphaFoldDB" id="A0A7C5L7N8"/>
<protein>
    <submittedName>
        <fullName evidence="1">BREX system Lon protease-like protein BrxL</fullName>
    </submittedName>
</protein>
<dbReference type="EMBL" id="DRWN01000046">
    <property type="protein sequence ID" value="HHK68625.1"/>
    <property type="molecule type" value="Genomic_DNA"/>
</dbReference>
<keyword evidence="1" id="KW-0645">Protease</keyword>
<comment type="caution">
    <text evidence="1">The sequence shown here is derived from an EMBL/GenBank/DDBJ whole genome shotgun (WGS) entry which is preliminary data.</text>
</comment>
<dbReference type="NCBIfam" id="TIGR02688">
    <property type="entry name" value="BREX system Lon protease-like protein BrxL"/>
    <property type="match status" value="1"/>
</dbReference>
<dbReference type="Pfam" id="PF13337">
    <property type="entry name" value="BrxL_ATPase"/>
    <property type="match status" value="1"/>
</dbReference>
<gene>
    <name evidence="1" type="primary">brxL</name>
    <name evidence="1" type="ORF">ENM11_05680</name>
</gene>
<reference evidence="1" key="1">
    <citation type="journal article" date="2020" name="mSystems">
        <title>Genome- and Community-Level Interaction Insights into Carbon Utilization and Element Cycling Functions of Hydrothermarchaeota in Hydrothermal Sediment.</title>
        <authorList>
            <person name="Zhou Z."/>
            <person name="Liu Y."/>
            <person name="Xu W."/>
            <person name="Pan J."/>
            <person name="Luo Z.H."/>
            <person name="Li M."/>
        </authorList>
    </citation>
    <scope>NUCLEOTIDE SEQUENCE [LARGE SCALE GENOMIC DNA]</scope>
    <source>
        <strain evidence="1">SpSt-1056</strain>
    </source>
</reference>
<feature type="non-terminal residue" evidence="1">
    <location>
        <position position="1"/>
    </location>
</feature>
<dbReference type="InterPro" id="IPR014061">
    <property type="entry name" value="BrxL-like"/>
</dbReference>
<keyword evidence="1" id="KW-0378">Hydrolase</keyword>
<dbReference type="GO" id="GO:0006508">
    <property type="term" value="P:proteolysis"/>
    <property type="evidence" value="ECO:0007669"/>
    <property type="project" value="UniProtKB-KW"/>
</dbReference>
<organism evidence="1">
    <name type="scientific">Caldiarchaeum subterraneum</name>
    <dbReference type="NCBI Taxonomy" id="311458"/>
    <lineage>
        <taxon>Archaea</taxon>
        <taxon>Nitrososphaerota</taxon>
        <taxon>Candidatus Caldarchaeales</taxon>
        <taxon>Candidatus Caldarchaeaceae</taxon>
        <taxon>Candidatus Caldarchaeum</taxon>
    </lineage>
</organism>
<accession>A0A7C5L7N8</accession>
<name>A0A7C5L7N8_CALS0</name>
<sequence length="338" mass="38490">VPRDIKGDPILTPILVTSFTPFQSPVSDPAILKEARTAFTFDEWLDVLVNTIGLNHERYSKRQKLIILSRLIPLVENNTNIIELGPRATGKTYLYRNTTYHTRIFSGGNISPAVLFYHIARRSLGEIAVKDAVIFDEISKIKFSNPDEMMGKLKDYMESGHYERGPKKAYSTASLIFMGNISVETRGTAYAPVEEFTYVLPEPMRDSAFIDRIHAVIPGWELPKISHSALHLSHGYGIASDYYAEALHELRKQDYQHIIQQETQIIGNHTIRDEKSIHKTASGLLKLLIPNAPENGISREELRQIMDIAVEHRNQVREWLHILQPGEFPKEKLGYKTT</sequence>
<evidence type="ECO:0000313" key="1">
    <source>
        <dbReference type="EMBL" id="HHK68625.1"/>
    </source>
</evidence>
<dbReference type="GO" id="GO:0008233">
    <property type="term" value="F:peptidase activity"/>
    <property type="evidence" value="ECO:0007669"/>
    <property type="project" value="UniProtKB-KW"/>
</dbReference>
<proteinExistence type="predicted"/>